<dbReference type="Gene3D" id="1.10.8.60">
    <property type="match status" value="1"/>
</dbReference>
<dbReference type="GeneID" id="22158907"/>
<keyword evidence="3" id="KW-0479">Metal-binding</keyword>
<dbReference type="GO" id="GO:0004222">
    <property type="term" value="F:metalloendopeptidase activity"/>
    <property type="evidence" value="ECO:0007669"/>
    <property type="project" value="InterPro"/>
</dbReference>
<dbReference type="InterPro" id="IPR037219">
    <property type="entry name" value="Peptidase_M41-like"/>
</dbReference>
<accession>A0A097KKX8</accession>
<dbReference type="Pfam" id="PF00004">
    <property type="entry name" value="AAA"/>
    <property type="match status" value="2"/>
</dbReference>
<dbReference type="InterPro" id="IPR003593">
    <property type="entry name" value="AAA+_ATPase"/>
</dbReference>
<evidence type="ECO:0000256" key="1">
    <source>
        <dbReference type="ARBA" id="ARBA00001947"/>
    </source>
</evidence>
<geneLocation type="chloroplast" evidence="10"/>
<dbReference type="InterPro" id="IPR003960">
    <property type="entry name" value="ATPase_AAA_CS"/>
</dbReference>
<keyword evidence="7" id="KW-0175">Coiled coil</keyword>
<dbReference type="GO" id="GO:0006508">
    <property type="term" value="P:proteolysis"/>
    <property type="evidence" value="ECO:0007669"/>
    <property type="project" value="UniProtKB-KW"/>
</dbReference>
<keyword evidence="4" id="KW-0378">Hydrolase</keyword>
<evidence type="ECO:0000256" key="7">
    <source>
        <dbReference type="SAM" id="Coils"/>
    </source>
</evidence>
<dbReference type="Pfam" id="PF17862">
    <property type="entry name" value="AAA_lid_3"/>
    <property type="match status" value="1"/>
</dbReference>
<keyword evidence="5" id="KW-0862">Zinc</keyword>
<dbReference type="GO" id="GO:0005524">
    <property type="term" value="F:ATP binding"/>
    <property type="evidence" value="ECO:0007669"/>
    <property type="project" value="InterPro"/>
</dbReference>
<dbReference type="Gene3D" id="1.20.58.760">
    <property type="entry name" value="Peptidase M41"/>
    <property type="match status" value="1"/>
</dbReference>
<feature type="domain" description="AAA+ ATPase" evidence="9">
    <location>
        <begin position="1286"/>
        <end position="1519"/>
    </location>
</feature>
<dbReference type="PROSITE" id="PS00674">
    <property type="entry name" value="AAA"/>
    <property type="match status" value="1"/>
</dbReference>
<keyword evidence="2" id="KW-0645">Protease</keyword>
<evidence type="ECO:0000256" key="2">
    <source>
        <dbReference type="ARBA" id="ARBA00022670"/>
    </source>
</evidence>
<keyword evidence="8" id="KW-1133">Transmembrane helix</keyword>
<keyword evidence="8" id="KW-0472">Membrane</keyword>
<evidence type="ECO:0000256" key="4">
    <source>
        <dbReference type="ARBA" id="ARBA00022801"/>
    </source>
</evidence>
<protein>
    <submittedName>
        <fullName evidence="10">Cell division protein</fullName>
    </submittedName>
</protein>
<evidence type="ECO:0000256" key="3">
    <source>
        <dbReference type="ARBA" id="ARBA00022723"/>
    </source>
</evidence>
<keyword evidence="8" id="KW-0812">Transmembrane</keyword>
<dbReference type="RefSeq" id="YP_009105221.1">
    <property type="nucleotide sequence ID" value="NC_025529.1"/>
</dbReference>
<dbReference type="SUPFAM" id="SSF52540">
    <property type="entry name" value="P-loop containing nucleoside triphosphate hydrolases"/>
    <property type="match status" value="1"/>
</dbReference>
<evidence type="ECO:0000256" key="6">
    <source>
        <dbReference type="ARBA" id="ARBA00023049"/>
    </source>
</evidence>
<dbReference type="SMART" id="SM00382">
    <property type="entry name" value="AAA"/>
    <property type="match status" value="1"/>
</dbReference>
<dbReference type="GO" id="GO:0016887">
    <property type="term" value="F:ATP hydrolysis activity"/>
    <property type="evidence" value="ECO:0007669"/>
    <property type="project" value="InterPro"/>
</dbReference>
<evidence type="ECO:0000256" key="8">
    <source>
        <dbReference type="SAM" id="Phobius"/>
    </source>
</evidence>
<dbReference type="InterPro" id="IPR041569">
    <property type="entry name" value="AAA_lid_3"/>
</dbReference>
<reference evidence="10" key="1">
    <citation type="journal article" date="2014" name="BMC Evol. Biol.">
        <title>Chloroplast phylogenomic analysis resolves deep-level relationships within the green algal class Trebouxiophyceae.</title>
        <authorList>
            <person name="Lemieux C."/>
            <person name="Otis C."/>
            <person name="Turmel M."/>
        </authorList>
    </citation>
    <scope>NUCLEOTIDE SEQUENCE</scope>
</reference>
<gene>
    <name evidence="10" type="primary">ftsH</name>
</gene>
<organism evidence="10">
    <name type="scientific">Pseudochlorella signiensis</name>
    <dbReference type="NCBI Taxonomy" id="173497"/>
    <lineage>
        <taxon>Eukaryota</taxon>
        <taxon>Viridiplantae</taxon>
        <taxon>Chlorophyta</taxon>
        <taxon>core chlorophytes</taxon>
        <taxon>Trebouxiophyceae</taxon>
        <taxon>Chlorellales</taxon>
        <taxon>Chlorellaceae</taxon>
        <taxon>Pseudochlorella</taxon>
    </lineage>
</organism>
<dbReference type="EMBL" id="KM462866">
    <property type="protein sequence ID" value="AIT93812.1"/>
    <property type="molecule type" value="Genomic_DNA"/>
</dbReference>
<feature type="coiled-coil region" evidence="7">
    <location>
        <begin position="943"/>
        <end position="971"/>
    </location>
</feature>
<feature type="transmembrane region" description="Helical" evidence="8">
    <location>
        <begin position="57"/>
        <end position="79"/>
    </location>
</feature>
<keyword evidence="10" id="KW-0934">Plastid</keyword>
<comment type="cofactor">
    <cofactor evidence="1">
        <name>Zn(2+)</name>
        <dbReference type="ChEBI" id="CHEBI:29105"/>
    </cofactor>
</comment>
<evidence type="ECO:0000313" key="10">
    <source>
        <dbReference type="EMBL" id="AIT93812.1"/>
    </source>
</evidence>
<evidence type="ECO:0000256" key="5">
    <source>
        <dbReference type="ARBA" id="ARBA00022833"/>
    </source>
</evidence>
<dbReference type="PANTHER" id="PTHR23076">
    <property type="entry name" value="METALLOPROTEASE M41 FTSH"/>
    <property type="match status" value="1"/>
</dbReference>
<proteinExistence type="predicted"/>
<dbReference type="SUPFAM" id="SSF140990">
    <property type="entry name" value="FtsH protease domain-like"/>
    <property type="match status" value="2"/>
</dbReference>
<dbReference type="GO" id="GO:0051301">
    <property type="term" value="P:cell division"/>
    <property type="evidence" value="ECO:0007669"/>
    <property type="project" value="UniProtKB-KW"/>
</dbReference>
<dbReference type="GO" id="GO:0046872">
    <property type="term" value="F:metal ion binding"/>
    <property type="evidence" value="ECO:0007669"/>
    <property type="project" value="UniProtKB-KW"/>
</dbReference>
<dbReference type="InterPro" id="IPR027417">
    <property type="entry name" value="P-loop_NTPase"/>
</dbReference>
<evidence type="ECO:0000259" key="9">
    <source>
        <dbReference type="SMART" id="SM00382"/>
    </source>
</evidence>
<dbReference type="GO" id="GO:0004176">
    <property type="term" value="F:ATP-dependent peptidase activity"/>
    <property type="evidence" value="ECO:0007669"/>
    <property type="project" value="InterPro"/>
</dbReference>
<dbReference type="PANTHER" id="PTHR23076:SF97">
    <property type="entry name" value="ATP-DEPENDENT ZINC METALLOPROTEASE YME1L1"/>
    <property type="match status" value="1"/>
</dbReference>
<name>A0A097KKX8_9CHLO</name>
<dbReference type="Gene3D" id="3.40.50.300">
    <property type="entry name" value="P-loop containing nucleotide triphosphate hydrolases"/>
    <property type="match status" value="2"/>
</dbReference>
<dbReference type="InterPro" id="IPR003959">
    <property type="entry name" value="ATPase_AAA_core"/>
</dbReference>
<keyword evidence="10" id="KW-0150">Chloroplast</keyword>
<keyword evidence="10" id="KW-0132">Cell division</keyword>
<keyword evidence="10" id="KW-0131">Cell cycle</keyword>
<keyword evidence="6" id="KW-0482">Metalloprotease</keyword>
<sequence>MEKFLPTRSQRLKTTNIIFNSIQLEVQLLKQDREFYNPNKFSSQIQKSYICNRRLELIGYLALYSVNSTIFYFFPLWFFMFPFYLFSNFKIWRSAWLKISVSISEYKLWTKNSLTFTLKGAANLQVVISFFPFIFGISYIIYSRYQNQVFSYFLHKNLPGIYPSYPKLTWETFQHITSSQLKLDPTQKTCVLDYEISNKHFSPRQSLTNQIEILKDFKSVKYQLTDFDEGVAQEEDFRSKQNDKSQKNYTKSYFQLTKEARGQKHSGFIKQLDFYSDSFLIKLNSKWANKKNQGYVGIFPKKSFLGSFSVSPNFFKKPKISLGSLALPQVNEQSTEATPHNNFSIGTTWHLVSPKDFLTFSSDGLFQTWNQEKNVVKIENPILTQRTNLKFNLNTNSSKKANFFNNQPPSKIMKNYWQIFYFNLDELPKKLNSITTNISALNLTGSNLNKKTPLLPIKKYSEERQKFLTNTLANTDSFPVALPGTARAQAEYKFNQKSKKVLFSKSNFLGNKIDPQINLTSQNKLSSRILHGFSNQYQAQSRVLDNRANTINKVGLKSESIFFNKLHLLQNELRQFFYNTQLKPNFLLLEPTLNPSSSQSLLNLVIGKDFNFDETKMPKNSDFSKILEQSNNEILLTNPHLKQLTSSSKSEDEYLEQILQILQDFVSFKANLATPPRAMSGYDFPDSTNTEVRSLILQFFYQKKLPIIKSLITTSQMKNKSNLFSPSFKVELSPSFTSYSNYNYPQSKVPTLKLNYRPTFLEGVKKTLYQGPGVLRETFTHDFSLRNKEEIRRWIKPFLSSDNPLTDRRKAFFGHKLMQFDVPAFAPTKGLTPTVALPGTAREDQGYQAKLDYQGHDGFSLKKDSDLSLAPLSNTVRIELESIKKNISPNKFLKLQKDILKLKNVQTHFHLDPKSKSIKLPVVAFTEEFQVPYLTKSKWHTILEKLRAQIAKQLEDKSEEEKSELEKKLQINVPVVRIRNPKQQAIQWPLNKLDYENLNDFVFSSPVSSFKHDNWTTAKDLTPSDQGYQAKLDYQINSISNKLGDSQQKNLLEKYLNTRYSNKLAALTNSSILFEDIIYEKLNQKENTFLGLNRRVKPVTEKNNLIRINYHYVPSVQMVLSENATQKKIFGNVYKKAFTVYQNIIENRYESFNSYKRKNYVKNTFLNNFSNVFYQSWEPITSGSWMMITQLSFGLVVLQIFQDVYRKYGKELISYVFDLLAALGIMDPSLKEELGIDDRRTGFRIIRKVSKRFRDIAGIDGILPELGEIVWFLRNSGRSFKVGNIIPKGILLVGSPGTGKTLLVQAIAGEAEVPVLVQSGSSLNDPEQEEGGAQQLTNLFEQARQMAPCIVFIDEIDALGEKRENVIQNPMGTDEVIEAIQESSESNPASLPSNTKGLRDLTSTPFIPKPKIKFNKTQINNLDGDQQNVLDFSVQEEGAFRDFESYENSSLGIIQQSIDKQEAKQEQLRLLMQFLIEMDGLRARKGVIVIGATNRPDVLDLALTRPGRFDQILHLGLPEKQKRIEILKLYSKNLGTENTISWDYLANRTIGFSAADLAAVMNESSMKAILSETVHTIQTIEQGIESITSYSTDKPKLQIPNSIDPFLISRLAYYQAGKAVVHTLLLQHPSVTVLHLWPRQKNARQTYISTIIQNKFLKISRKLELESRIVGLYAGKAAEFLVLSSNLSSKSEIPKSFSSNKPWQSDIGIEDLNFATSLVQSMISQWYFYSKDLVVRKSNPIFSQRNLQEIQELDTLELFNQLAIETETEIIQKTRSSGFNRDFQKWSIRPWWQTQITRQIGFLDPAYDDWYRIYLPDPEESERNDEWIPPDEFYHNNSNLTDLAVNSVNSSVNWNDLYAMDRDYIYHGLLLSCFNTAFSILDQNRELLDYFAAYLMRNDILRQHEINEILYKFKPESSLSKNTELIHKNKILNENKTNEQKLFLQKNKKTRVIEKAWGQYSRRTIFRFFNFDSILSKL</sequence>